<protein>
    <recommendedName>
        <fullName evidence="7">Enhancer of polycomb-like protein</fullName>
    </recommendedName>
</protein>
<feature type="region of interest" description="Disordered" evidence="8">
    <location>
        <begin position="443"/>
        <end position="479"/>
    </location>
</feature>
<name>A0A401H3Q8_9APHY</name>
<gene>
    <name evidence="10" type="ORF">SCP_1500210</name>
</gene>
<sequence>MSASESKRRFGPALKLIAPGDDAASRKVYRPSYRLYFSAIFPPLPHDMPRNHNAGPSTLRNRNRVTNKTRLKVITESIDADPIVLDEDEEKARVVSTAGVDAEDANEHHLQAVLFAAATRHQAGSRSTRAASEKEKAAPAIPTPDSTGLVDNYEELYHSDRWKDPHSYVKSSDTVEEACSFALTNGFIYYMDERDKEWLDKNNEEARGEGTSAQGALSAAGTRSGRSAKAKGKEPEVAQPVVMTEDEFELVMALFEKVTHEKTEFLHHGLEQGGPFPPFSDYQETFGSPLTPVMFALFAVPDWIPPPAQLFRFARVVYPYWRERRSERRGHRIIPTVNLDETDTLNESYICFRRREIKAIRKTRAQQTTYSDKMTRLQGELNTSVELAKNVLRREHLKRETAIQGHSVWDKRLSLVDLKRKYSSLGGKEDEELLHDRERVPKKPKIDTPRLPFKLRTRDNGDSASPVVAEPAIKPKERQAAIRSQIEQGLAKIKEKDRQWEDLVDNPYQPAPVSLASRMYKIISATRALSLSTPTTDSSERPSTTSARAGRLRFGRGGRIYLDRRIVRARSEHHRESCEGSEDDDDTDAQSPARKVRGRWKFDADDDPAVGPEGPDEQDRMLVDDFQPKYLVHRMTLLNEQDHQAMSVDAGIAVTGADGRQQVVTPFKPQPAMPRREIQPMAQRPVPSSSVIPGQQISSIHHANGVHVPMPGTNGMPVAMAAQLKKMAPPVGVPHMRISSNGGIRLPAASPVPNMHSTVPTPLASPYATPPGSAGQVNGFHEASGQASDGTEQDVKLAMQTVPNGNGHLGSDHPVADPSTATGASTSPLRAKAQVQQPVAMPTVPNGYHIPPINAYPTMSKSQYMHATGRPNGLTMQQMHNIKSVYASMSPSPDTSMQSNNNANMAIRAPSTYMGHVLPNGANYQVQFTAAQWATAAAQQRSPPMNGVVVDGNVSDAAAIAAFMSPPPQGMPARVPSANGMSPAPLARGVGLSAGQGRVSPASAQFARLSAPHSPSPLLTSPSLSAAQAQSSPVRPPSMPTPSPSLQSRQVVGGPGAGY</sequence>
<evidence type="ECO:0000313" key="10">
    <source>
        <dbReference type="EMBL" id="GBE89019.1"/>
    </source>
</evidence>
<dbReference type="GO" id="GO:0006357">
    <property type="term" value="P:regulation of transcription by RNA polymerase II"/>
    <property type="evidence" value="ECO:0007669"/>
    <property type="project" value="InterPro"/>
</dbReference>
<dbReference type="GeneID" id="38785936"/>
<evidence type="ECO:0000256" key="6">
    <source>
        <dbReference type="ARBA" id="ARBA00025513"/>
    </source>
</evidence>
<comment type="caution">
    <text evidence="10">The sequence shown here is derived from an EMBL/GenBank/DDBJ whole genome shotgun (WGS) entry which is preliminary data.</text>
</comment>
<dbReference type="PANTHER" id="PTHR14898">
    <property type="entry name" value="ENHANCER OF POLYCOMB"/>
    <property type="match status" value="1"/>
</dbReference>
<dbReference type="AlphaFoldDB" id="A0A401H3Q8"/>
<feature type="compositionally biased region" description="Polar residues" evidence="8">
    <location>
        <begin position="819"/>
        <end position="828"/>
    </location>
</feature>
<comment type="function">
    <text evidence="6">Component of the NuA4 histone acetyltransferase complex which is involved in transcriptional activation of selected genes principally by acetylation of nucleosomal histone H4 and H2A. The NuA4 complex is also involved in DNA repair. Involved in gene silencing by neighboring heterochromatin, blockage of the silencing spreading along the chromosome, and required for cell cycle progression through G2/M.</text>
</comment>
<keyword evidence="5 7" id="KW-0539">Nucleus</keyword>
<feature type="domain" description="Enhancer of polycomb-like N-terminal" evidence="9">
    <location>
        <begin position="62"/>
        <end position="257"/>
    </location>
</feature>
<evidence type="ECO:0000256" key="2">
    <source>
        <dbReference type="ARBA" id="ARBA00008035"/>
    </source>
</evidence>
<dbReference type="InterPro" id="IPR024943">
    <property type="entry name" value="Enhancer_polycomb"/>
</dbReference>
<organism evidence="10 11">
    <name type="scientific">Sparassis crispa</name>
    <dbReference type="NCBI Taxonomy" id="139825"/>
    <lineage>
        <taxon>Eukaryota</taxon>
        <taxon>Fungi</taxon>
        <taxon>Dikarya</taxon>
        <taxon>Basidiomycota</taxon>
        <taxon>Agaricomycotina</taxon>
        <taxon>Agaricomycetes</taxon>
        <taxon>Polyporales</taxon>
        <taxon>Sparassidaceae</taxon>
        <taxon>Sparassis</taxon>
    </lineage>
</organism>
<keyword evidence="11" id="KW-1185">Reference proteome</keyword>
<feature type="compositionally biased region" description="Pro residues" evidence="8">
    <location>
        <begin position="1034"/>
        <end position="1043"/>
    </location>
</feature>
<proteinExistence type="inferred from homology"/>
<evidence type="ECO:0000256" key="4">
    <source>
        <dbReference type="ARBA" id="ARBA00023163"/>
    </source>
</evidence>
<keyword evidence="3 7" id="KW-0805">Transcription regulation</keyword>
<evidence type="ECO:0000256" key="7">
    <source>
        <dbReference type="RuleBase" id="RU361124"/>
    </source>
</evidence>
<feature type="region of interest" description="Disordered" evidence="8">
    <location>
        <begin position="530"/>
        <end position="552"/>
    </location>
</feature>
<dbReference type="GO" id="GO:0035267">
    <property type="term" value="C:NuA4 histone acetyltransferase complex"/>
    <property type="evidence" value="ECO:0007669"/>
    <property type="project" value="InterPro"/>
</dbReference>
<feature type="region of interest" description="Disordered" evidence="8">
    <location>
        <begin position="204"/>
        <end position="238"/>
    </location>
</feature>
<feature type="region of interest" description="Disordered" evidence="8">
    <location>
        <begin position="802"/>
        <end position="830"/>
    </location>
</feature>
<feature type="compositionally biased region" description="Acidic residues" evidence="8">
    <location>
        <begin position="579"/>
        <end position="588"/>
    </location>
</feature>
<evidence type="ECO:0000256" key="3">
    <source>
        <dbReference type="ARBA" id="ARBA00023015"/>
    </source>
</evidence>
<evidence type="ECO:0000256" key="1">
    <source>
        <dbReference type="ARBA" id="ARBA00004123"/>
    </source>
</evidence>
<reference evidence="10 11" key="1">
    <citation type="journal article" date="2018" name="Sci. Rep.">
        <title>Genome sequence of the cauliflower mushroom Sparassis crispa (Hanabiratake) and its association with beneficial usage.</title>
        <authorList>
            <person name="Kiyama R."/>
            <person name="Furutani Y."/>
            <person name="Kawaguchi K."/>
            <person name="Nakanishi T."/>
        </authorList>
    </citation>
    <scope>NUCLEOTIDE SEQUENCE [LARGE SCALE GENOMIC DNA]</scope>
</reference>
<feature type="compositionally biased region" description="Polar residues" evidence="8">
    <location>
        <begin position="530"/>
        <end position="546"/>
    </location>
</feature>
<dbReference type="EMBL" id="BFAD01000015">
    <property type="protein sequence ID" value="GBE89019.1"/>
    <property type="molecule type" value="Genomic_DNA"/>
</dbReference>
<feature type="region of interest" description="Disordered" evidence="8">
    <location>
        <begin position="124"/>
        <end position="150"/>
    </location>
</feature>
<comment type="subcellular location">
    <subcellularLocation>
        <location evidence="1 7">Nucleus</location>
    </subcellularLocation>
</comment>
<dbReference type="RefSeq" id="XP_027619932.1">
    <property type="nucleotide sequence ID" value="XM_027764131.1"/>
</dbReference>
<dbReference type="Pfam" id="PF10513">
    <property type="entry name" value="EPL1"/>
    <property type="match status" value="1"/>
</dbReference>
<dbReference type="Proteomes" id="UP000287166">
    <property type="component" value="Unassembled WGS sequence"/>
</dbReference>
<dbReference type="InParanoid" id="A0A401H3Q8"/>
<feature type="region of interest" description="Disordered" evidence="8">
    <location>
        <begin position="571"/>
        <end position="620"/>
    </location>
</feature>
<dbReference type="STRING" id="139825.A0A401H3Q8"/>
<dbReference type="OrthoDB" id="435275at2759"/>
<evidence type="ECO:0000313" key="11">
    <source>
        <dbReference type="Proteomes" id="UP000287166"/>
    </source>
</evidence>
<keyword evidence="4 7" id="KW-0804">Transcription</keyword>
<comment type="similarity">
    <text evidence="2 7">Belongs to the enhancer of polycomb family.</text>
</comment>
<accession>A0A401H3Q8</accession>
<dbReference type="FunCoup" id="A0A401H3Q8">
    <property type="interactions" value="342"/>
</dbReference>
<feature type="region of interest" description="Disordered" evidence="8">
    <location>
        <begin position="970"/>
        <end position="1059"/>
    </location>
</feature>
<dbReference type="InterPro" id="IPR019542">
    <property type="entry name" value="Enhancer_polycomb-like_N"/>
</dbReference>
<dbReference type="GO" id="GO:0005634">
    <property type="term" value="C:nucleus"/>
    <property type="evidence" value="ECO:0007669"/>
    <property type="project" value="UniProtKB-SubCell"/>
</dbReference>
<evidence type="ECO:0000259" key="9">
    <source>
        <dbReference type="Pfam" id="PF10513"/>
    </source>
</evidence>
<evidence type="ECO:0000256" key="8">
    <source>
        <dbReference type="SAM" id="MobiDB-lite"/>
    </source>
</evidence>
<evidence type="ECO:0000256" key="5">
    <source>
        <dbReference type="ARBA" id="ARBA00023242"/>
    </source>
</evidence>
<feature type="compositionally biased region" description="Low complexity" evidence="8">
    <location>
        <begin position="1009"/>
        <end position="1033"/>
    </location>
</feature>